<dbReference type="InterPro" id="IPR036520">
    <property type="entry name" value="UPF0759_sf"/>
</dbReference>
<evidence type="ECO:0000313" key="2">
    <source>
        <dbReference type="Proteomes" id="UP000199455"/>
    </source>
</evidence>
<dbReference type="InterPro" id="IPR002763">
    <property type="entry name" value="DUF72"/>
</dbReference>
<dbReference type="Gene3D" id="3.20.20.410">
    <property type="entry name" value="Protein of unknown function UPF0759"/>
    <property type="match status" value="1"/>
</dbReference>
<reference evidence="2" key="1">
    <citation type="submission" date="2016-10" db="EMBL/GenBank/DDBJ databases">
        <authorList>
            <person name="Varghese N."/>
            <person name="Submissions S."/>
        </authorList>
    </citation>
    <scope>NUCLEOTIDE SEQUENCE [LARGE SCALE GENOMIC DNA]</scope>
    <source>
        <strain evidence="2">DSM 18609</strain>
    </source>
</reference>
<organism evidence="1 2">
    <name type="scientific">Pedobacter soli</name>
    <dbReference type="NCBI Taxonomy" id="390242"/>
    <lineage>
        <taxon>Bacteria</taxon>
        <taxon>Pseudomonadati</taxon>
        <taxon>Bacteroidota</taxon>
        <taxon>Sphingobacteriia</taxon>
        <taxon>Sphingobacteriales</taxon>
        <taxon>Sphingobacteriaceae</taxon>
        <taxon>Pedobacter</taxon>
    </lineage>
</organism>
<dbReference type="AlphaFoldDB" id="A0A1G6W031"/>
<dbReference type="EMBL" id="FMZH01000006">
    <property type="protein sequence ID" value="SDD58405.1"/>
    <property type="molecule type" value="Genomic_DNA"/>
</dbReference>
<dbReference type="RefSeq" id="WP_090770016.1">
    <property type="nucleotide sequence ID" value="NZ_FMZH01000006.1"/>
</dbReference>
<evidence type="ECO:0000313" key="1">
    <source>
        <dbReference type="EMBL" id="SDD58405.1"/>
    </source>
</evidence>
<dbReference type="Proteomes" id="UP000199455">
    <property type="component" value="Unassembled WGS sequence"/>
</dbReference>
<dbReference type="PANTHER" id="PTHR30348">
    <property type="entry name" value="UNCHARACTERIZED PROTEIN YECE"/>
    <property type="match status" value="1"/>
</dbReference>
<dbReference type="Pfam" id="PF01904">
    <property type="entry name" value="DUF72"/>
    <property type="match status" value="1"/>
</dbReference>
<accession>A0A1G6W031</accession>
<name>A0A1G6W031_9SPHI</name>
<keyword evidence="2" id="KW-1185">Reference proteome</keyword>
<gene>
    <name evidence="1" type="ORF">SAMN04488024_106293</name>
</gene>
<protein>
    <submittedName>
        <fullName evidence="1">Uncharacterized conserved protein YecE, DUF72 family</fullName>
    </submittedName>
</protein>
<dbReference type="PANTHER" id="PTHR30348:SF4">
    <property type="entry name" value="DUF72 DOMAIN-CONTAINING PROTEIN"/>
    <property type="match status" value="1"/>
</dbReference>
<dbReference type="SUPFAM" id="SSF117396">
    <property type="entry name" value="TM1631-like"/>
    <property type="match status" value="1"/>
</dbReference>
<proteinExistence type="predicted"/>
<sequence length="238" mass="28326">MKWRIGCSGFYYREWKEVFYPKGLAQKNWFKYYCQHFNTIEINSTFYRMPTQKSFEKWYDESPGDFVFTIKAPRLITHYKQLNDCKTLLNDFYTAVQTGLKDKIGCILFQFPPKFEFTAERMSRLTKNLNPDYQNVVEFRHLSWFNEEIYQELAHSGIIFSGQSYPSALPDTVIQNTNTVYYRFHGKPVLYKSEYDKALIEAFPEQINTTTKEVFVYFNNTWGTAALHNARQLQLAIK</sequence>
<dbReference type="STRING" id="390242.SAMN04488024_106293"/>